<feature type="binding site" evidence="6">
    <location>
        <position position="64"/>
    </location>
    <ligand>
        <name>substrate</name>
    </ligand>
</feature>
<protein>
    <recommendedName>
        <fullName evidence="3 6">Glutaminase</fullName>
        <ecNumber evidence="3 6">3.5.1.2</ecNumber>
    </recommendedName>
</protein>
<accession>A0ABT9NLH3</accession>
<evidence type="ECO:0000256" key="6">
    <source>
        <dbReference type="HAMAP-Rule" id="MF_00313"/>
    </source>
</evidence>
<dbReference type="PANTHER" id="PTHR12544:SF29">
    <property type="entry name" value="GLUTAMINASE"/>
    <property type="match status" value="1"/>
</dbReference>
<comment type="subunit">
    <text evidence="2 6">Homotetramer.</text>
</comment>
<sequence length="421" mass="45493">MKSPIPDYLDEVVQSTADDRSGRLADYIPPLAAVEPNVGALALSTVDGTVYAVGDADLEFTIQSISKPFVYAVALAQHGIDKVLERVGVEPSGEAFHELSLESGTGRPLNPMINAGALTTHQMVGEPGITEDKRNAQVLDALSRFAGRELEVDEEIYEAEVSSAHRNHAIAYMLRSHENITGDPRAVVRGYVRQCAVRVTVCDLALMAATLAHGGVQPVTGERVIPHAVARQVLSVMTTCGMYDAAGDWLSTIGIPAKSGVSGGIIGSLPGQVGVATVSPRLDDHGTSVRGVKMFRKLSHDMGMHLMEVPAPARSMLTGDDGHAWRYELQGSINFVGMERVIRTIDEDPPEHNRIVIDLTRVHEIRKVGRRMLHEAIRRLVLEGREVEVHDPDGLLSEPGPIEVGEDPSTQEPVRVDVTGE</sequence>
<evidence type="ECO:0000313" key="9">
    <source>
        <dbReference type="EMBL" id="MDP9821272.1"/>
    </source>
</evidence>
<evidence type="ECO:0000256" key="2">
    <source>
        <dbReference type="ARBA" id="ARBA00011881"/>
    </source>
</evidence>
<evidence type="ECO:0000256" key="1">
    <source>
        <dbReference type="ARBA" id="ARBA00011076"/>
    </source>
</evidence>
<dbReference type="Gene3D" id="3.40.710.10">
    <property type="entry name" value="DD-peptidase/beta-lactamase superfamily"/>
    <property type="match status" value="1"/>
</dbReference>
<keyword evidence="6" id="KW-0007">Acetylation</keyword>
<evidence type="ECO:0000256" key="3">
    <source>
        <dbReference type="ARBA" id="ARBA00012918"/>
    </source>
</evidence>
<evidence type="ECO:0000313" key="10">
    <source>
        <dbReference type="Proteomes" id="UP001240447"/>
    </source>
</evidence>
<reference evidence="9 10" key="1">
    <citation type="submission" date="2023-07" db="EMBL/GenBank/DDBJ databases">
        <title>Sequencing the genomes of 1000 actinobacteria strains.</title>
        <authorList>
            <person name="Klenk H.-P."/>
        </authorList>
    </citation>
    <scope>NUCLEOTIDE SEQUENCE [LARGE SCALE GENOMIC DNA]</scope>
    <source>
        <strain evidence="9 10">GD13</strain>
    </source>
</reference>
<feature type="binding site" evidence="6">
    <location>
        <position position="160"/>
    </location>
    <ligand>
        <name>substrate</name>
    </ligand>
</feature>
<dbReference type="NCBIfam" id="TIGR03814">
    <property type="entry name" value="Gln_ase"/>
    <property type="match status" value="1"/>
</dbReference>
<dbReference type="NCBIfam" id="NF002134">
    <property type="entry name" value="PRK00971.1-4"/>
    <property type="match status" value="1"/>
</dbReference>
<name>A0ABT9NLH3_9ACTN</name>
<dbReference type="Gene3D" id="3.30.750.24">
    <property type="entry name" value="STAS domain"/>
    <property type="match status" value="1"/>
</dbReference>
<dbReference type="HAMAP" id="MF_00313">
    <property type="entry name" value="Glutaminase"/>
    <property type="match status" value="1"/>
</dbReference>
<comment type="similarity">
    <text evidence="1 6">Belongs to the glutaminase family.</text>
</comment>
<proteinExistence type="inferred from homology"/>
<comment type="caution">
    <text evidence="9">The sequence shown here is derived from an EMBL/GenBank/DDBJ whole genome shotgun (WGS) entry which is preliminary data.</text>
</comment>
<feature type="binding site" evidence="6">
    <location>
        <position position="261"/>
    </location>
    <ligand>
        <name>substrate</name>
    </ligand>
</feature>
<feature type="domain" description="STAS" evidence="8">
    <location>
        <begin position="327"/>
        <end position="389"/>
    </location>
</feature>
<feature type="binding site" evidence="6">
    <location>
        <position position="114"/>
    </location>
    <ligand>
        <name>substrate</name>
    </ligand>
</feature>
<dbReference type="InterPro" id="IPR015868">
    <property type="entry name" value="Glutaminase"/>
</dbReference>
<dbReference type="Pfam" id="PF04960">
    <property type="entry name" value="Glutaminase"/>
    <property type="match status" value="1"/>
</dbReference>
<comment type="catalytic activity">
    <reaction evidence="5 6">
        <text>L-glutamine + H2O = L-glutamate + NH4(+)</text>
        <dbReference type="Rhea" id="RHEA:15889"/>
        <dbReference type="ChEBI" id="CHEBI:15377"/>
        <dbReference type="ChEBI" id="CHEBI:28938"/>
        <dbReference type="ChEBI" id="CHEBI:29985"/>
        <dbReference type="ChEBI" id="CHEBI:58359"/>
        <dbReference type="EC" id="3.5.1.2"/>
    </reaction>
</comment>
<keyword evidence="10" id="KW-1185">Reference proteome</keyword>
<dbReference type="Proteomes" id="UP001240447">
    <property type="component" value="Unassembled WGS sequence"/>
</dbReference>
<dbReference type="EC" id="3.5.1.2" evidence="3 6"/>
<feature type="binding site" evidence="6">
    <location>
        <position position="191"/>
    </location>
    <ligand>
        <name>substrate</name>
    </ligand>
</feature>
<dbReference type="GO" id="GO:0004359">
    <property type="term" value="F:glutaminase activity"/>
    <property type="evidence" value="ECO:0007669"/>
    <property type="project" value="UniProtKB-EC"/>
</dbReference>
<dbReference type="PROSITE" id="PS50801">
    <property type="entry name" value="STAS"/>
    <property type="match status" value="1"/>
</dbReference>
<dbReference type="InterPro" id="IPR002645">
    <property type="entry name" value="STAS_dom"/>
</dbReference>
<feature type="binding site" evidence="6">
    <location>
        <position position="167"/>
    </location>
    <ligand>
        <name>substrate</name>
    </ligand>
</feature>
<gene>
    <name evidence="6" type="primary">glsA</name>
    <name evidence="9" type="ORF">J2S59_001081</name>
</gene>
<evidence type="ECO:0000256" key="7">
    <source>
        <dbReference type="SAM" id="MobiDB-lite"/>
    </source>
</evidence>
<evidence type="ECO:0000256" key="4">
    <source>
        <dbReference type="ARBA" id="ARBA00022801"/>
    </source>
</evidence>
<evidence type="ECO:0000256" key="5">
    <source>
        <dbReference type="ARBA" id="ARBA00049534"/>
    </source>
</evidence>
<organism evidence="9 10">
    <name type="scientific">Nocardioides massiliensis</name>
    <dbReference type="NCBI Taxonomy" id="1325935"/>
    <lineage>
        <taxon>Bacteria</taxon>
        <taxon>Bacillati</taxon>
        <taxon>Actinomycetota</taxon>
        <taxon>Actinomycetes</taxon>
        <taxon>Propionibacteriales</taxon>
        <taxon>Nocardioidaceae</taxon>
        <taxon>Nocardioides</taxon>
    </lineage>
</organism>
<keyword evidence="4 6" id="KW-0378">Hydrolase</keyword>
<dbReference type="PANTHER" id="PTHR12544">
    <property type="entry name" value="GLUTAMINASE"/>
    <property type="match status" value="1"/>
</dbReference>
<feature type="region of interest" description="Disordered" evidence="7">
    <location>
        <begin position="391"/>
        <end position="421"/>
    </location>
</feature>
<dbReference type="InterPro" id="IPR036513">
    <property type="entry name" value="STAS_dom_sf"/>
</dbReference>
<dbReference type="EMBL" id="JAUSQM010000001">
    <property type="protein sequence ID" value="MDP9821272.1"/>
    <property type="molecule type" value="Genomic_DNA"/>
</dbReference>
<dbReference type="SUPFAM" id="SSF56601">
    <property type="entry name" value="beta-lactamase/transpeptidase-like"/>
    <property type="match status" value="1"/>
</dbReference>
<evidence type="ECO:0000259" key="8">
    <source>
        <dbReference type="PROSITE" id="PS50801"/>
    </source>
</evidence>
<dbReference type="SUPFAM" id="SSF52091">
    <property type="entry name" value="SpoIIaa-like"/>
    <property type="match status" value="1"/>
</dbReference>
<dbReference type="InterPro" id="IPR012338">
    <property type="entry name" value="Beta-lactam/transpept-like"/>
</dbReference>
<feature type="binding site" evidence="6">
    <location>
        <position position="243"/>
    </location>
    <ligand>
        <name>substrate</name>
    </ligand>
</feature>
<dbReference type="RefSeq" id="WP_068116783.1">
    <property type="nucleotide sequence ID" value="NZ_CCXJ01000048.1"/>
</dbReference>